<keyword evidence="8" id="KW-1185">Reference proteome</keyword>
<dbReference type="Gene3D" id="2.60.120.260">
    <property type="entry name" value="Galactose-binding domain-like"/>
    <property type="match status" value="1"/>
</dbReference>
<dbReference type="CDD" id="cd04081">
    <property type="entry name" value="CBM35_galactosidase-like"/>
    <property type="match status" value="1"/>
</dbReference>
<accession>S0F5P4</accession>
<feature type="domain" description="Alpha galactosidase C-terminal" evidence="6">
    <location>
        <begin position="361"/>
        <end position="423"/>
    </location>
</feature>
<dbReference type="EMBL" id="ACBW01000052">
    <property type="protein sequence ID" value="EEF75265.1"/>
    <property type="molecule type" value="Genomic_DNA"/>
</dbReference>
<evidence type="ECO:0000256" key="3">
    <source>
        <dbReference type="ARBA" id="ARBA00022801"/>
    </source>
</evidence>
<dbReference type="InterPro" id="IPR013780">
    <property type="entry name" value="Glyco_hydro_b"/>
</dbReference>
<dbReference type="CDD" id="cd14792">
    <property type="entry name" value="GH27"/>
    <property type="match status" value="1"/>
</dbReference>
<evidence type="ECO:0000256" key="4">
    <source>
        <dbReference type="ARBA" id="ARBA00023295"/>
    </source>
</evidence>
<dbReference type="PRINTS" id="PR00740">
    <property type="entry name" value="GLHYDRLASE27"/>
</dbReference>
<dbReference type="Pfam" id="PF17801">
    <property type="entry name" value="Melibiase_C"/>
    <property type="match status" value="1"/>
</dbReference>
<dbReference type="InterPro" id="IPR041233">
    <property type="entry name" value="Melibiase_C"/>
</dbReference>
<dbReference type="Proteomes" id="UP000014073">
    <property type="component" value="Unassembled WGS sequence"/>
</dbReference>
<protein>
    <recommendedName>
        <fullName evidence="5">Alpha-galactosidase</fullName>
        <ecNumber evidence="5">3.2.1.22</ecNumber>
    </recommendedName>
    <alternativeName>
        <fullName evidence="5">Melibiase</fullName>
    </alternativeName>
</protein>
<dbReference type="AlphaFoldDB" id="S0F5P4"/>
<dbReference type="SUPFAM" id="SSF51445">
    <property type="entry name" value="(Trans)glycosidases"/>
    <property type="match status" value="1"/>
</dbReference>
<dbReference type="SUPFAM" id="SSF51011">
    <property type="entry name" value="Glycosyl hydrolase domain"/>
    <property type="match status" value="1"/>
</dbReference>
<dbReference type="Gene3D" id="3.20.20.70">
    <property type="entry name" value="Aldolase class I"/>
    <property type="match status" value="1"/>
</dbReference>
<keyword evidence="2" id="KW-0732">Signal</keyword>
<dbReference type="Gene3D" id="2.60.40.1180">
    <property type="entry name" value="Golgi alpha-mannosidase II"/>
    <property type="match status" value="1"/>
</dbReference>
<reference evidence="7 8" key="1">
    <citation type="submission" date="2008-12" db="EMBL/GenBank/DDBJ databases">
        <authorList>
            <person name="Fulton L."/>
            <person name="Clifton S."/>
            <person name="Fulton B."/>
            <person name="Xu J."/>
            <person name="Minx P."/>
            <person name="Pepin K.H."/>
            <person name="Johnson M."/>
            <person name="Bhonagiri V."/>
            <person name="Nash W.E."/>
            <person name="Mardis E.R."/>
            <person name="Wilson R.K."/>
        </authorList>
    </citation>
    <scope>NUCLEOTIDE SEQUENCE [LARGE SCALE GENOMIC DNA]</scope>
    <source>
        <strain evidence="7 8">DSM 18228</strain>
    </source>
</reference>
<dbReference type="Pfam" id="PF16499">
    <property type="entry name" value="Melibiase_2"/>
    <property type="match status" value="1"/>
</dbReference>
<comment type="similarity">
    <text evidence="1 5">Belongs to the glycosyl hydrolase 27 family.</text>
</comment>
<evidence type="ECO:0000313" key="7">
    <source>
        <dbReference type="EMBL" id="EEF75265.1"/>
    </source>
</evidence>
<dbReference type="InterPro" id="IPR002241">
    <property type="entry name" value="Glyco_hydro_27"/>
</dbReference>
<proteinExistence type="inferred from homology"/>
<dbReference type="GO" id="GO:0005975">
    <property type="term" value="P:carbohydrate metabolic process"/>
    <property type="evidence" value="ECO:0007669"/>
    <property type="project" value="InterPro"/>
</dbReference>
<keyword evidence="4 5" id="KW-0326">Glycosidase</keyword>
<evidence type="ECO:0000313" key="8">
    <source>
        <dbReference type="Proteomes" id="UP000014073"/>
    </source>
</evidence>
<evidence type="ECO:0000256" key="1">
    <source>
        <dbReference type="ARBA" id="ARBA00009743"/>
    </source>
</evidence>
<comment type="caution">
    <text evidence="7">The sequence shown here is derived from an EMBL/GenBank/DDBJ whole genome shotgun (WGS) entry which is preliminary data.</text>
</comment>
<dbReference type="InterPro" id="IPR017853">
    <property type="entry name" value="GH"/>
</dbReference>
<dbReference type="EC" id="3.2.1.22" evidence="5"/>
<evidence type="ECO:0000259" key="6">
    <source>
        <dbReference type="Pfam" id="PF17801"/>
    </source>
</evidence>
<name>S0F5P4_9BACT</name>
<keyword evidence="3 5" id="KW-0378">Hydrolase</keyword>
<dbReference type="PANTHER" id="PTHR11452:SF75">
    <property type="entry name" value="ALPHA-GALACTOSIDASE MEL1"/>
    <property type="match status" value="1"/>
</dbReference>
<keyword evidence="5" id="KW-1015">Disulfide bond</keyword>
<comment type="catalytic activity">
    <reaction evidence="5">
        <text>Hydrolysis of terminal, non-reducing alpha-D-galactose residues in alpha-D-galactosides, including galactose oligosaccharides, galactomannans and galactolipids.</text>
        <dbReference type="EC" id="3.2.1.22"/>
    </reaction>
</comment>
<organism evidence="7 8">
    <name type="scientific">Phocaeicola coprophilus DSM 18228 = JCM 13818</name>
    <dbReference type="NCBI Taxonomy" id="547042"/>
    <lineage>
        <taxon>Bacteria</taxon>
        <taxon>Pseudomonadati</taxon>
        <taxon>Bacteroidota</taxon>
        <taxon>Bacteroidia</taxon>
        <taxon>Bacteroidales</taxon>
        <taxon>Bacteroidaceae</taxon>
        <taxon>Phocaeicola</taxon>
    </lineage>
</organism>
<dbReference type="STRING" id="547042.BACCOPRO_00748"/>
<dbReference type="PANTHER" id="PTHR11452">
    <property type="entry name" value="ALPHA-GALACTOSIDASE/ALPHA-N-ACETYLGALACTOSAMINIDASE"/>
    <property type="match status" value="1"/>
</dbReference>
<dbReference type="InterPro" id="IPR013785">
    <property type="entry name" value="Aldolase_TIM"/>
</dbReference>
<dbReference type="eggNOG" id="COG1501">
    <property type="taxonomic scope" value="Bacteria"/>
</dbReference>
<gene>
    <name evidence="7" type="ORF">BACCOPRO_00748</name>
</gene>
<evidence type="ECO:0000256" key="2">
    <source>
        <dbReference type="ARBA" id="ARBA00022729"/>
    </source>
</evidence>
<evidence type="ECO:0000256" key="5">
    <source>
        <dbReference type="RuleBase" id="RU361168"/>
    </source>
</evidence>
<dbReference type="HOGENOM" id="CLU_013093_3_2_10"/>
<dbReference type="GO" id="GO:0004557">
    <property type="term" value="F:alpha-galactosidase activity"/>
    <property type="evidence" value="ECO:0007669"/>
    <property type="project" value="UniProtKB-EC"/>
</dbReference>
<sequence length="571" mass="64675">MGIFVFISPVAMRDPQNYSIFAGNINDCHMKTLKTGRKWVACLLMLGGVGGMNAQNEWIEPPVMGWSSWNTYRVNIDEALIRKQADAMVELGLKESGYRYVNIDDGFFGYRDEKGRLHTHPQRFPNGLKGVAAYIHSLGLQAGIYSEAGANTCGSIWDADKHGIGVGLYGFERQDADLFFNEWGFDFIKIDYCGAGQQLELDEQERYTEIVRAIREVCPRNISLNICRWAYPGTWVRNLARSWRISPDIAPNWAAVKRCIDMNLYLSAYAGGGHYNDMDMLEIGRGLKPEEEETHFGMWCIMSSPLLIGCDLTRIPEESLKLLRNEELIALNQDPLGLQAYIVQHEGGGYVLVKDIEQKRGKVRAVALYNPSDSVCSFRVPLEILELAGKTRVRDLVKRKDEGRVTGSFQYDVPAHGVKILRVEGEERLEPVRYEAEQAYLHQFDNLAKRPRGVAYLPYEGASGGMLVTNLGGHRDNYARWNEVFSEEGGRYRMTVCYVPAAKREREINDRRLEVTVNGTRVSLTELETDRSKGVCRAELTVDLQKGYNTVSIGSRLTWTPDLDCFMLEKL</sequence>